<dbReference type="OrthoDB" id="1920930at2759"/>
<dbReference type="InterPro" id="IPR054722">
    <property type="entry name" value="PolX-like_BBD"/>
</dbReference>
<feature type="compositionally biased region" description="Basic residues" evidence="2">
    <location>
        <begin position="195"/>
        <end position="204"/>
    </location>
</feature>
<feature type="region of interest" description="Disordered" evidence="2">
    <location>
        <begin position="179"/>
        <end position="216"/>
    </location>
</feature>
<dbReference type="InterPro" id="IPR001878">
    <property type="entry name" value="Znf_CCHC"/>
</dbReference>
<dbReference type="PANTHER" id="PTHR47592">
    <property type="entry name" value="PBF68 PROTEIN"/>
    <property type="match status" value="1"/>
</dbReference>
<dbReference type="Gene3D" id="4.10.60.10">
    <property type="entry name" value="Zinc finger, CCHC-type"/>
    <property type="match status" value="1"/>
</dbReference>
<keyword evidence="1" id="KW-0862">Zinc</keyword>
<proteinExistence type="predicted"/>
<evidence type="ECO:0000313" key="4">
    <source>
        <dbReference type="EMBL" id="VFQ67530.1"/>
    </source>
</evidence>
<dbReference type="EMBL" id="OOIL02000620">
    <property type="protein sequence ID" value="VFQ67530.1"/>
    <property type="molecule type" value="Genomic_DNA"/>
</dbReference>
<accession>A0A484KQ97</accession>
<dbReference type="Pfam" id="PF13976">
    <property type="entry name" value="gag_pre-integrs"/>
    <property type="match status" value="1"/>
</dbReference>
<dbReference type="InterPro" id="IPR036875">
    <property type="entry name" value="Znf_CCHC_sf"/>
</dbReference>
<dbReference type="SMART" id="SM00343">
    <property type="entry name" value="ZnF_C2HC"/>
    <property type="match status" value="1"/>
</dbReference>
<name>A0A484KQ97_9ASTE</name>
<organism evidence="4 5">
    <name type="scientific">Cuscuta campestris</name>
    <dbReference type="NCBI Taxonomy" id="132261"/>
    <lineage>
        <taxon>Eukaryota</taxon>
        <taxon>Viridiplantae</taxon>
        <taxon>Streptophyta</taxon>
        <taxon>Embryophyta</taxon>
        <taxon>Tracheophyta</taxon>
        <taxon>Spermatophyta</taxon>
        <taxon>Magnoliopsida</taxon>
        <taxon>eudicotyledons</taxon>
        <taxon>Gunneridae</taxon>
        <taxon>Pentapetalae</taxon>
        <taxon>asterids</taxon>
        <taxon>lamiids</taxon>
        <taxon>Solanales</taxon>
        <taxon>Convolvulaceae</taxon>
        <taxon>Cuscuteae</taxon>
        <taxon>Cuscuta</taxon>
        <taxon>Cuscuta subgen. Grammica</taxon>
        <taxon>Cuscuta sect. Cleistogrammica</taxon>
    </lineage>
</organism>
<dbReference type="Proteomes" id="UP000595140">
    <property type="component" value="Unassembled WGS sequence"/>
</dbReference>
<dbReference type="AlphaFoldDB" id="A0A484KQ97"/>
<dbReference type="Pfam" id="PF00098">
    <property type="entry name" value="zf-CCHC"/>
    <property type="match status" value="1"/>
</dbReference>
<dbReference type="GO" id="GO:0003676">
    <property type="term" value="F:nucleic acid binding"/>
    <property type="evidence" value="ECO:0007669"/>
    <property type="project" value="InterPro"/>
</dbReference>
<feature type="non-terminal residue" evidence="4">
    <location>
        <position position="436"/>
    </location>
</feature>
<keyword evidence="5" id="KW-1185">Reference proteome</keyword>
<keyword evidence="1" id="KW-0479">Metal-binding</keyword>
<dbReference type="PROSITE" id="PS50158">
    <property type="entry name" value="ZF_CCHC"/>
    <property type="match status" value="1"/>
</dbReference>
<sequence>MANNNPFNLRYVLEKEKLSGTNFLDWEMNLKIVLECEKKLYVLTSEPPKAPEANARAAEITLYRKYEDDACDVRCLMLATMTPELQRLHKDMEAHPMMTRLKGLYQDDRSDRNSKLDAPLHPMLATDLILGSLPAEYSQTVVNFYMNKLEMTMPELLKFLTTAEESLGKGKGKSVLMVEGSTVAKKSGPRSPAGTKRKGSKKPKPASNSSSLKPKEGAKKKSAVCYYCGKKGHWRRNCAKLLAERKEGKKPQTSGIFVIEVNMSDITSWVMDTGCGSHICTSMQDLHERRQLTEGEIQLKVGNGALVNALAIGTYSLSLPSGLVLQLNNCLFVPSMSRNIISVSCLDKAGFSFVVKDKTLFVFRNDIFYASAKMTNGLYVLDMDTAVYNVDVKRNKPNSLNLAYLWHCRLGHINEKRISKLHRSGVLDSFDFQSYD</sequence>
<evidence type="ECO:0000259" key="3">
    <source>
        <dbReference type="PROSITE" id="PS50158"/>
    </source>
</evidence>
<protein>
    <recommendedName>
        <fullName evidence="3">CCHC-type domain-containing protein</fullName>
    </recommendedName>
</protein>
<dbReference type="Pfam" id="PF22936">
    <property type="entry name" value="Pol_BBD"/>
    <property type="match status" value="1"/>
</dbReference>
<dbReference type="PANTHER" id="PTHR47592:SF31">
    <property type="entry name" value="ZINC FINGER, CCHC-TYPE-RELATED"/>
    <property type="match status" value="1"/>
</dbReference>
<keyword evidence="1" id="KW-0863">Zinc-finger</keyword>
<gene>
    <name evidence="4" type="ORF">CCAM_LOCUS9306</name>
</gene>
<dbReference type="SUPFAM" id="SSF57756">
    <property type="entry name" value="Retrovirus zinc finger-like domains"/>
    <property type="match status" value="1"/>
</dbReference>
<evidence type="ECO:0000256" key="2">
    <source>
        <dbReference type="SAM" id="MobiDB-lite"/>
    </source>
</evidence>
<dbReference type="InterPro" id="IPR025724">
    <property type="entry name" value="GAG-pre-integrase_dom"/>
</dbReference>
<reference evidence="4 5" key="1">
    <citation type="submission" date="2018-04" db="EMBL/GenBank/DDBJ databases">
        <authorList>
            <person name="Vogel A."/>
        </authorList>
    </citation>
    <scope>NUCLEOTIDE SEQUENCE [LARGE SCALE GENOMIC DNA]</scope>
</reference>
<evidence type="ECO:0000313" key="5">
    <source>
        <dbReference type="Proteomes" id="UP000595140"/>
    </source>
</evidence>
<feature type="domain" description="CCHC-type" evidence="3">
    <location>
        <begin position="225"/>
        <end position="238"/>
    </location>
</feature>
<evidence type="ECO:0000256" key="1">
    <source>
        <dbReference type="PROSITE-ProRule" id="PRU00047"/>
    </source>
</evidence>
<dbReference type="GO" id="GO:0008270">
    <property type="term" value="F:zinc ion binding"/>
    <property type="evidence" value="ECO:0007669"/>
    <property type="project" value="UniProtKB-KW"/>
</dbReference>